<dbReference type="InterPro" id="IPR036291">
    <property type="entry name" value="NAD(P)-bd_dom_sf"/>
</dbReference>
<accession>A0ABU4MMH1</accession>
<dbReference type="Proteomes" id="UP001282474">
    <property type="component" value="Unassembled WGS sequence"/>
</dbReference>
<name>A0ABU4MMH1_9ACTN</name>
<dbReference type="Gene3D" id="3.40.50.720">
    <property type="entry name" value="NAD(P)-binding Rossmann-like Domain"/>
    <property type="match status" value="1"/>
</dbReference>
<sequence>MLLADIEERTLKRAEQVLTVEGLTVVTHVVDVTSADSVRELASAAREAGEATQVMHPAGLSPAHASGEAILAVDLLGVALVLEAFEPVIAPGGAGVALASTAATWRPP</sequence>
<dbReference type="Pfam" id="PF13561">
    <property type="entry name" value="adh_short_C2"/>
    <property type="match status" value="1"/>
</dbReference>
<dbReference type="SUPFAM" id="SSF51735">
    <property type="entry name" value="NAD(P)-binding Rossmann-fold domains"/>
    <property type="match status" value="1"/>
</dbReference>
<gene>
    <name evidence="1" type="ORF">PV383_15475</name>
</gene>
<evidence type="ECO:0000313" key="2">
    <source>
        <dbReference type="Proteomes" id="UP001282474"/>
    </source>
</evidence>
<dbReference type="EMBL" id="JARAWJ010000010">
    <property type="protein sequence ID" value="MDX3038565.1"/>
    <property type="molecule type" value="Genomic_DNA"/>
</dbReference>
<evidence type="ECO:0000313" key="1">
    <source>
        <dbReference type="EMBL" id="MDX3038565.1"/>
    </source>
</evidence>
<comment type="caution">
    <text evidence="1">The sequence shown here is derived from an EMBL/GenBank/DDBJ whole genome shotgun (WGS) entry which is preliminary data.</text>
</comment>
<dbReference type="InterPro" id="IPR002347">
    <property type="entry name" value="SDR_fam"/>
</dbReference>
<reference evidence="1 2" key="1">
    <citation type="journal article" date="2023" name="Microb. Genom.">
        <title>Mesoterricola silvestris gen. nov., sp. nov., Mesoterricola sediminis sp. nov., Geothrix oryzae sp. nov., Geothrix edaphica sp. nov., Geothrix rubra sp. nov., and Geothrix limicola sp. nov., six novel members of Acidobacteriota isolated from soils.</title>
        <authorList>
            <person name="Weisberg A.J."/>
            <person name="Pearce E."/>
            <person name="Kramer C.G."/>
            <person name="Chang J.H."/>
            <person name="Clarke C.R."/>
        </authorList>
    </citation>
    <scope>NUCLEOTIDE SEQUENCE [LARGE SCALE GENOMIC DNA]</scope>
    <source>
        <strain evidence="1 2">NE20-4-1</strain>
    </source>
</reference>
<organism evidence="1 2">
    <name type="scientific">Streptomyces caniscabiei</name>
    <dbReference type="NCBI Taxonomy" id="2746961"/>
    <lineage>
        <taxon>Bacteria</taxon>
        <taxon>Bacillati</taxon>
        <taxon>Actinomycetota</taxon>
        <taxon>Actinomycetes</taxon>
        <taxon>Kitasatosporales</taxon>
        <taxon>Streptomycetaceae</taxon>
        <taxon>Streptomyces</taxon>
    </lineage>
</organism>
<protein>
    <submittedName>
        <fullName evidence="1">SDR family oxidoreductase</fullName>
    </submittedName>
</protein>
<dbReference type="RefSeq" id="WP_313895501.1">
    <property type="nucleotide sequence ID" value="NZ_JABXWF010000003.1"/>
</dbReference>
<keyword evidence="2" id="KW-1185">Reference proteome</keyword>
<proteinExistence type="predicted"/>